<keyword evidence="4" id="KW-1185">Reference proteome</keyword>
<feature type="transmembrane region" description="Helical" evidence="1">
    <location>
        <begin position="104"/>
        <end position="124"/>
    </location>
</feature>
<gene>
    <name evidence="3" type="ORF">Q757_03805</name>
</gene>
<keyword evidence="1" id="KW-1133">Transmembrane helix</keyword>
<name>A0ABR4XRS0_9LACO</name>
<evidence type="ECO:0000259" key="2">
    <source>
        <dbReference type="Pfam" id="PF03703"/>
    </source>
</evidence>
<dbReference type="InterPro" id="IPR005182">
    <property type="entry name" value="YdbS-like_PH"/>
</dbReference>
<dbReference type="Proteomes" id="UP000030023">
    <property type="component" value="Unassembled WGS sequence"/>
</dbReference>
<dbReference type="EMBL" id="AXCV01000136">
    <property type="protein sequence ID" value="KGO31980.1"/>
    <property type="molecule type" value="Genomic_DNA"/>
</dbReference>
<sequence length="222" mass="26305">MSKKNGRINISKGFFQRKVTSQPLARIQAVNIEEPILYRFFGFSKVSTFTASDVKRSEEDDEKILTIFPLIRKDILFENLISLIDWVPKRSLPLNKPKPSGRYYFIRNAFFIWSTVFIFAVYFWHFSGLLILPVLFLAIWNADFYGRQTAWLVDRKKDIVIIGSSRFFAKEYYLLPFKAVQSVQVKQSIWMKNKNRAHLIMNIRKGNGSFKVQLRYIQKERR</sequence>
<feature type="domain" description="YdbS-like PH" evidence="2">
    <location>
        <begin position="162"/>
        <end position="220"/>
    </location>
</feature>
<accession>A0ABR4XRS0</accession>
<dbReference type="Pfam" id="PF03703">
    <property type="entry name" value="bPH_2"/>
    <property type="match status" value="2"/>
</dbReference>
<proteinExistence type="predicted"/>
<dbReference type="PANTHER" id="PTHR34473">
    <property type="entry name" value="UPF0699 TRANSMEMBRANE PROTEIN YDBS"/>
    <property type="match status" value="1"/>
</dbReference>
<evidence type="ECO:0000256" key="1">
    <source>
        <dbReference type="SAM" id="Phobius"/>
    </source>
</evidence>
<dbReference type="PANTHER" id="PTHR34473:SF2">
    <property type="entry name" value="UPF0699 TRANSMEMBRANE PROTEIN YDBT"/>
    <property type="match status" value="1"/>
</dbReference>
<reference evidence="3 4" key="1">
    <citation type="journal article" date="2014" name="Antonie Van Leeuwenhoek">
        <title>Oenococcus alcoholitolerans sp. nov., a lactic acid bacteria isolated from cachaca and ethanol fermentation processes.</title>
        <authorList>
            <person name="Badotti F."/>
            <person name="Moreira A.P."/>
            <person name="Tonon L.A."/>
            <person name="de Lucena B.T."/>
            <person name="Gomes Fde C."/>
            <person name="Kruger R."/>
            <person name="Thompson C.C."/>
            <person name="de Morais M.A.Jr."/>
            <person name="Rosa C.A."/>
            <person name="Thompson F.L."/>
        </authorList>
    </citation>
    <scope>NUCLEOTIDE SEQUENCE [LARGE SCALE GENOMIC DNA]</scope>
    <source>
        <strain evidence="3 4">UFRJ-M7.2.18</strain>
    </source>
</reference>
<feature type="domain" description="YdbS-like PH" evidence="2">
    <location>
        <begin position="5"/>
        <end position="54"/>
    </location>
</feature>
<evidence type="ECO:0000313" key="3">
    <source>
        <dbReference type="EMBL" id="KGO31980.1"/>
    </source>
</evidence>
<keyword evidence="1" id="KW-0472">Membrane</keyword>
<keyword evidence="1" id="KW-0812">Transmembrane</keyword>
<protein>
    <recommendedName>
        <fullName evidence="2">YdbS-like PH domain-containing protein</fullName>
    </recommendedName>
</protein>
<evidence type="ECO:0000313" key="4">
    <source>
        <dbReference type="Proteomes" id="UP000030023"/>
    </source>
</evidence>
<organism evidence="3 4">
    <name type="scientific">Oenococcus alcoholitolerans</name>
    <dbReference type="NCBI Taxonomy" id="931074"/>
    <lineage>
        <taxon>Bacteria</taxon>
        <taxon>Bacillati</taxon>
        <taxon>Bacillota</taxon>
        <taxon>Bacilli</taxon>
        <taxon>Lactobacillales</taxon>
        <taxon>Lactobacillaceae</taxon>
        <taxon>Oenococcus</taxon>
    </lineage>
</organism>
<comment type="caution">
    <text evidence="3">The sequence shown here is derived from an EMBL/GenBank/DDBJ whole genome shotgun (WGS) entry which is preliminary data.</text>
</comment>